<gene>
    <name evidence="1" type="ORF">H8E41_04060</name>
</gene>
<reference evidence="1 2" key="1">
    <citation type="submission" date="2020-08" db="EMBL/GenBank/DDBJ databases">
        <title>Bridging the membrane lipid divide: bacteria of the FCB group superphylum have the potential to synthesize archaeal ether lipids.</title>
        <authorList>
            <person name="Villanueva L."/>
            <person name="Von Meijenfeldt F.A.B."/>
            <person name="Westbye A.B."/>
            <person name="Yadav S."/>
            <person name="Hopmans E.C."/>
            <person name="Dutilh B.E."/>
            <person name="Sinninghe Damste J.S."/>
        </authorList>
    </citation>
    <scope>NUCLEOTIDE SEQUENCE [LARGE SCALE GENOMIC DNA]</scope>
    <source>
        <strain evidence="1">NIOZ-UU47</strain>
    </source>
</reference>
<dbReference type="AlphaFoldDB" id="A0A8J6N9R1"/>
<accession>A0A8J6N9R1</accession>
<dbReference type="Proteomes" id="UP000614424">
    <property type="component" value="Unassembled WGS sequence"/>
</dbReference>
<evidence type="ECO:0000313" key="2">
    <source>
        <dbReference type="Proteomes" id="UP000614424"/>
    </source>
</evidence>
<protein>
    <submittedName>
        <fullName evidence="1">Uncharacterized protein</fullName>
    </submittedName>
</protein>
<organism evidence="1 2">
    <name type="scientific">Candidatus Desulfobia pelagia</name>
    <dbReference type="NCBI Taxonomy" id="2841692"/>
    <lineage>
        <taxon>Bacteria</taxon>
        <taxon>Pseudomonadati</taxon>
        <taxon>Thermodesulfobacteriota</taxon>
        <taxon>Desulfobulbia</taxon>
        <taxon>Desulfobulbales</taxon>
        <taxon>Desulfobulbaceae</taxon>
        <taxon>Candidatus Desulfobia</taxon>
    </lineage>
</organism>
<sequence length="125" mass="15070">MIDFFIGRSPTRNWNAEDNPLPIQRTIREPLKITRNAQLDRRKRSSDRRGRVDYDFIVNLSHSRDHRIAPDRRQNQEFIALNSRLHNKRKNHVDRRNSVKEGVFVKLTSKNDRRSYIDRRGNKHL</sequence>
<evidence type="ECO:0000313" key="1">
    <source>
        <dbReference type="EMBL" id="MBC8317056.1"/>
    </source>
</evidence>
<proteinExistence type="predicted"/>
<comment type="caution">
    <text evidence="1">The sequence shown here is derived from an EMBL/GenBank/DDBJ whole genome shotgun (WGS) entry which is preliminary data.</text>
</comment>
<dbReference type="EMBL" id="JACNJZ010000068">
    <property type="protein sequence ID" value="MBC8317056.1"/>
    <property type="molecule type" value="Genomic_DNA"/>
</dbReference>
<name>A0A8J6N9R1_9BACT</name>